<sequence>MGGFRKRCLGYWNKALTSHIFVEIKYDWFKLMRITEKEKLKAYALIGKRQNTLFVLEFATFAQDGNHTLALCRALSNLADKEKCKVEIYSTGPFSSYFHSLQRAGFELRMRNLIILGYLLGPKEIFDKLYNPFGGLENTRVKVWTPKRELVLYEPKMRCNREVALQMKEWVLHRFLLSQLDIKNSIRQGFITLYGADENWIRSFAKSIPFTAWIYHHIDYI</sequence>
<protein>
    <submittedName>
        <fullName evidence="1">Uncharacterized protein</fullName>
    </submittedName>
</protein>
<gene>
    <name evidence="1" type="ORF">S01H4_34810</name>
</gene>
<dbReference type="AlphaFoldDB" id="X0ZZX4"/>
<comment type="caution">
    <text evidence="1">The sequence shown here is derived from an EMBL/GenBank/DDBJ whole genome shotgun (WGS) entry which is preliminary data.</text>
</comment>
<name>X0ZZX4_9ZZZZ</name>
<dbReference type="EMBL" id="BART01018438">
    <property type="protein sequence ID" value="GAG75114.1"/>
    <property type="molecule type" value="Genomic_DNA"/>
</dbReference>
<accession>X0ZZX4</accession>
<reference evidence="1" key="1">
    <citation type="journal article" date="2014" name="Front. Microbiol.">
        <title>High frequency of phylogenetically diverse reductive dehalogenase-homologous genes in deep subseafloor sedimentary metagenomes.</title>
        <authorList>
            <person name="Kawai M."/>
            <person name="Futagami T."/>
            <person name="Toyoda A."/>
            <person name="Takaki Y."/>
            <person name="Nishi S."/>
            <person name="Hori S."/>
            <person name="Arai W."/>
            <person name="Tsubouchi T."/>
            <person name="Morono Y."/>
            <person name="Uchiyama I."/>
            <person name="Ito T."/>
            <person name="Fujiyama A."/>
            <person name="Inagaki F."/>
            <person name="Takami H."/>
        </authorList>
    </citation>
    <scope>NUCLEOTIDE SEQUENCE</scope>
    <source>
        <strain evidence="1">Expedition CK06-06</strain>
    </source>
</reference>
<organism evidence="1">
    <name type="scientific">marine sediment metagenome</name>
    <dbReference type="NCBI Taxonomy" id="412755"/>
    <lineage>
        <taxon>unclassified sequences</taxon>
        <taxon>metagenomes</taxon>
        <taxon>ecological metagenomes</taxon>
    </lineage>
</organism>
<evidence type="ECO:0000313" key="1">
    <source>
        <dbReference type="EMBL" id="GAG75114.1"/>
    </source>
</evidence>
<proteinExistence type="predicted"/>